<dbReference type="GO" id="GO:0003677">
    <property type="term" value="F:DNA binding"/>
    <property type="evidence" value="ECO:0007669"/>
    <property type="project" value="UniProtKB-KW"/>
</dbReference>
<dbReference type="Gene3D" id="1.10.10.10">
    <property type="entry name" value="Winged helix-like DNA-binding domain superfamily/Winged helix DNA-binding domain"/>
    <property type="match status" value="1"/>
</dbReference>
<keyword evidence="2" id="KW-0805">Transcription regulation</keyword>
<keyword evidence="3" id="KW-0238">DNA-binding</keyword>
<dbReference type="SUPFAM" id="SSF46785">
    <property type="entry name" value="Winged helix' DNA-binding domain"/>
    <property type="match status" value="1"/>
</dbReference>
<dbReference type="Gene3D" id="3.40.190.290">
    <property type="match status" value="1"/>
</dbReference>
<comment type="similarity">
    <text evidence="1">Belongs to the LysR transcriptional regulatory family.</text>
</comment>
<dbReference type="GO" id="GO:0032993">
    <property type="term" value="C:protein-DNA complex"/>
    <property type="evidence" value="ECO:0007669"/>
    <property type="project" value="TreeGrafter"/>
</dbReference>
<evidence type="ECO:0000313" key="7">
    <source>
        <dbReference type="Proteomes" id="UP000198967"/>
    </source>
</evidence>
<dbReference type="STRING" id="366584.SAMN05216377_11082"/>
<keyword evidence="4" id="KW-0804">Transcription</keyword>
<keyword evidence="7" id="KW-1185">Reference proteome</keyword>
<dbReference type="SUPFAM" id="SSF53850">
    <property type="entry name" value="Periplasmic binding protein-like II"/>
    <property type="match status" value="1"/>
</dbReference>
<sequence>MCLMPRSGLTSENLIPVIGPVPPTLPDARKLATFVEVARRGSISAAARAMLLTPSAVSQQVSALEDECGVPLVERQHRGVALTGAGLELLKRAEEVVRLLEQTATAMSQLNGETAGRVQVGSIASGAAALLLPAITVLARSAPRVTMGVSTLEPSESLEALVAGSLDLAVIDVYDHVPVPMPTHLVAQEVLTESLVLVSSAEDDLPERPSLAAMHDREWVLPPANAACGLATRYACRSVGFEPMVRWETDDLLLLAAVVARGEGVALLPRRAAIDTVAAVKLRRLSDPDLRRRILTVVRADTAQRPILRACLAAIHHVGRIVGDGDPPLDGLAGRHAAPGRRTSGS</sequence>
<reference evidence="6 7" key="1">
    <citation type="submission" date="2016-10" db="EMBL/GenBank/DDBJ databases">
        <authorList>
            <person name="de Groot N.N."/>
        </authorList>
    </citation>
    <scope>NUCLEOTIDE SEQUENCE [LARGE SCALE GENOMIC DNA]</scope>
    <source>
        <strain evidence="6 7">CGMCC 4.3143</strain>
    </source>
</reference>
<dbReference type="PANTHER" id="PTHR30346:SF29">
    <property type="entry name" value="LYSR SUBSTRATE-BINDING"/>
    <property type="match status" value="1"/>
</dbReference>
<dbReference type="EMBL" id="FNBE01000010">
    <property type="protein sequence ID" value="SDG25984.1"/>
    <property type="molecule type" value="Genomic_DNA"/>
</dbReference>
<dbReference type="PANTHER" id="PTHR30346">
    <property type="entry name" value="TRANSCRIPTIONAL DUAL REGULATOR HCAR-RELATED"/>
    <property type="match status" value="1"/>
</dbReference>
<accession>A0A1G7ST76</accession>
<evidence type="ECO:0000256" key="3">
    <source>
        <dbReference type="ARBA" id="ARBA00023125"/>
    </source>
</evidence>
<proteinExistence type="inferred from homology"/>
<dbReference type="Pfam" id="PF03466">
    <property type="entry name" value="LysR_substrate"/>
    <property type="match status" value="1"/>
</dbReference>
<evidence type="ECO:0000256" key="4">
    <source>
        <dbReference type="ARBA" id="ARBA00023163"/>
    </source>
</evidence>
<dbReference type="GO" id="GO:0003700">
    <property type="term" value="F:DNA-binding transcription factor activity"/>
    <property type="evidence" value="ECO:0007669"/>
    <property type="project" value="InterPro"/>
</dbReference>
<feature type="domain" description="HTH lysR-type" evidence="5">
    <location>
        <begin position="26"/>
        <end position="83"/>
    </location>
</feature>
<dbReference type="InterPro" id="IPR000847">
    <property type="entry name" value="LysR_HTH_N"/>
</dbReference>
<name>A0A1G7ST76_PSEOR</name>
<dbReference type="Pfam" id="PF00126">
    <property type="entry name" value="HTH_1"/>
    <property type="match status" value="1"/>
</dbReference>
<evidence type="ECO:0000313" key="6">
    <source>
        <dbReference type="EMBL" id="SDG25984.1"/>
    </source>
</evidence>
<protein>
    <submittedName>
        <fullName evidence="6">ModE molybdate transport repressor domain-containing protein</fullName>
    </submittedName>
</protein>
<evidence type="ECO:0000259" key="5">
    <source>
        <dbReference type="PROSITE" id="PS50931"/>
    </source>
</evidence>
<dbReference type="InterPro" id="IPR036388">
    <property type="entry name" value="WH-like_DNA-bd_sf"/>
</dbReference>
<dbReference type="PROSITE" id="PS50931">
    <property type="entry name" value="HTH_LYSR"/>
    <property type="match status" value="1"/>
</dbReference>
<dbReference type="FunFam" id="1.10.10.10:FF:000001">
    <property type="entry name" value="LysR family transcriptional regulator"/>
    <property type="match status" value="1"/>
</dbReference>
<evidence type="ECO:0000256" key="2">
    <source>
        <dbReference type="ARBA" id="ARBA00023015"/>
    </source>
</evidence>
<organism evidence="6 7">
    <name type="scientific">Pseudonocardia oroxyli</name>
    <dbReference type="NCBI Taxonomy" id="366584"/>
    <lineage>
        <taxon>Bacteria</taxon>
        <taxon>Bacillati</taxon>
        <taxon>Actinomycetota</taxon>
        <taxon>Actinomycetes</taxon>
        <taxon>Pseudonocardiales</taxon>
        <taxon>Pseudonocardiaceae</taxon>
        <taxon>Pseudonocardia</taxon>
    </lineage>
</organism>
<dbReference type="InterPro" id="IPR005119">
    <property type="entry name" value="LysR_subst-bd"/>
</dbReference>
<dbReference type="Proteomes" id="UP000198967">
    <property type="component" value="Unassembled WGS sequence"/>
</dbReference>
<dbReference type="InterPro" id="IPR036390">
    <property type="entry name" value="WH_DNA-bd_sf"/>
</dbReference>
<evidence type="ECO:0000256" key="1">
    <source>
        <dbReference type="ARBA" id="ARBA00009437"/>
    </source>
</evidence>
<gene>
    <name evidence="6" type="ORF">SAMN05216377_11082</name>
</gene>
<dbReference type="AlphaFoldDB" id="A0A1G7ST76"/>